<dbReference type="EnsemblMetazoa" id="Aqu2.1.37597_001">
    <property type="protein sequence ID" value="Aqu2.1.37597_001"/>
    <property type="gene ID" value="Aqu2.1.37597"/>
</dbReference>
<organism evidence="1">
    <name type="scientific">Amphimedon queenslandica</name>
    <name type="common">Sponge</name>
    <dbReference type="NCBI Taxonomy" id="400682"/>
    <lineage>
        <taxon>Eukaryota</taxon>
        <taxon>Metazoa</taxon>
        <taxon>Porifera</taxon>
        <taxon>Demospongiae</taxon>
        <taxon>Heteroscleromorpha</taxon>
        <taxon>Haplosclerida</taxon>
        <taxon>Niphatidae</taxon>
        <taxon>Amphimedon</taxon>
    </lineage>
</organism>
<dbReference type="AlphaFoldDB" id="A0A1X7VDK6"/>
<dbReference type="InParanoid" id="A0A1X7VDK6"/>
<protein>
    <submittedName>
        <fullName evidence="1">Uncharacterized protein</fullName>
    </submittedName>
</protein>
<sequence>MVKLPPNSSPLNFKAYLLRMRIRSIKIKVDLVIKKVVGVASPDHTPRLPYVYLSIPF</sequence>
<proteinExistence type="predicted"/>
<evidence type="ECO:0000313" key="1">
    <source>
        <dbReference type="EnsemblMetazoa" id="Aqu2.1.37597_001"/>
    </source>
</evidence>
<reference evidence="1" key="1">
    <citation type="submission" date="2017-05" db="UniProtKB">
        <authorList>
            <consortium name="EnsemblMetazoa"/>
        </authorList>
    </citation>
    <scope>IDENTIFICATION</scope>
</reference>
<accession>A0A1X7VDK6</accession>
<name>A0A1X7VDK6_AMPQE</name>